<dbReference type="Pfam" id="PF09742">
    <property type="entry name" value="Dymeclin"/>
    <property type="match status" value="1"/>
</dbReference>
<keyword evidence="3" id="KW-0519">Myristate</keyword>
<dbReference type="EMBL" id="CAJVPJ010000034">
    <property type="protein sequence ID" value="CAG8462321.1"/>
    <property type="molecule type" value="Genomic_DNA"/>
</dbReference>
<dbReference type="InterPro" id="IPR019142">
    <property type="entry name" value="Dymeclin"/>
</dbReference>
<dbReference type="Proteomes" id="UP000789572">
    <property type="component" value="Unassembled WGS sequence"/>
</dbReference>
<evidence type="ECO:0000313" key="6">
    <source>
        <dbReference type="EMBL" id="CAG8462321.1"/>
    </source>
</evidence>
<comment type="similarity">
    <text evidence="1">Belongs to the dymeclin family.</text>
</comment>
<evidence type="ECO:0000313" key="7">
    <source>
        <dbReference type="Proteomes" id="UP000789572"/>
    </source>
</evidence>
<accession>A0A9N8VS09</accession>
<name>A0A9N8VS09_9GLOM</name>
<comment type="caution">
    <text evidence="6">The sequence shown here is derived from an EMBL/GenBank/DDBJ whole genome shotgun (WGS) entry which is preliminary data.</text>
</comment>
<evidence type="ECO:0000256" key="4">
    <source>
        <dbReference type="ARBA" id="ARBA00023288"/>
    </source>
</evidence>
<evidence type="ECO:0000256" key="1">
    <source>
        <dbReference type="ARBA" id="ARBA00010603"/>
    </source>
</evidence>
<dbReference type="GO" id="GO:0005794">
    <property type="term" value="C:Golgi apparatus"/>
    <property type="evidence" value="ECO:0007669"/>
    <property type="project" value="TreeGrafter"/>
</dbReference>
<reference evidence="6" key="1">
    <citation type="submission" date="2021-06" db="EMBL/GenBank/DDBJ databases">
        <authorList>
            <person name="Kallberg Y."/>
            <person name="Tangrot J."/>
            <person name="Rosling A."/>
        </authorList>
    </citation>
    <scope>NUCLEOTIDE SEQUENCE</scope>
    <source>
        <strain evidence="6">IA702</strain>
    </source>
</reference>
<feature type="compositionally biased region" description="Low complexity" evidence="5">
    <location>
        <begin position="29"/>
        <end position="39"/>
    </location>
</feature>
<dbReference type="PANTHER" id="PTHR12895">
    <property type="entry name" value="DYMECLIN"/>
    <property type="match status" value="1"/>
</dbReference>
<evidence type="ECO:0000256" key="3">
    <source>
        <dbReference type="ARBA" id="ARBA00022707"/>
    </source>
</evidence>
<keyword evidence="7" id="KW-1185">Reference proteome</keyword>
<dbReference type="PANTHER" id="PTHR12895:SF9">
    <property type="entry name" value="DYMECLIN"/>
    <property type="match status" value="1"/>
</dbReference>
<organism evidence="6 7">
    <name type="scientific">Paraglomus occultum</name>
    <dbReference type="NCBI Taxonomy" id="144539"/>
    <lineage>
        <taxon>Eukaryota</taxon>
        <taxon>Fungi</taxon>
        <taxon>Fungi incertae sedis</taxon>
        <taxon>Mucoromycota</taxon>
        <taxon>Glomeromycotina</taxon>
        <taxon>Glomeromycetes</taxon>
        <taxon>Paraglomerales</taxon>
        <taxon>Paraglomeraceae</taxon>
        <taxon>Paraglomus</taxon>
    </lineage>
</organism>
<evidence type="ECO:0000256" key="5">
    <source>
        <dbReference type="SAM" id="MobiDB-lite"/>
    </source>
</evidence>
<dbReference type="GO" id="GO:0007030">
    <property type="term" value="P:Golgi organization"/>
    <property type="evidence" value="ECO:0007669"/>
    <property type="project" value="TreeGrafter"/>
</dbReference>
<keyword evidence="4" id="KW-0449">Lipoprotein</keyword>
<sequence>MSSTTGDSKPIARPPQLYRVSTHATYQVTSPPTSASTSTFKGPTLSHTQTPSLHDRKAPLPLNLATKDTDHSELLFPQPSITSPATVGLPPPILSPYGLNPPSPSGSRRASGSTTQLAIPISIVQRKSLTEITVFTSEQYRSLKHFCSDKTIAIDDSETWESMLSVQKFPVIDPGQDAFDIDMATVSLAIELVSNNRKTKNFNTLLQHTLNQMYRLLNQDFTGEVPVEAYNSLFLVHIFVKQFICSLTGDEIHCHFEARNNAGGSESFADEHEQNINNFSIDPKILHDSRPMAEQLLDALISVILYLNPVASATAYEYYQECLNTFVILVSTQLHQLSASCGDNYFLAILFSKFSHLINDLTNRLVTNLIEQKSMPPVSTNVVYNAYSYLFSSKSPTALSLDPHPVPERSFILLLLLAVQPGEFGGKGGNEFRNSIARLKDELGSKDQDSAISFRLLYRVIYQQLPSEEICLLFYLLMIENNEFKAYVLSRSDPEIFLLPILRLLYEAIERRPNYPQVYICLAILLIFSEDNVFNENIQKVLCQQQIPYQSWLTERLLKQISLGGLVYLVLIRMIQLNLTSHRDLYIHTHCIAILANIASTVTDIQPYVAQRIVNLFDIVTKKYQKLRTRAREANNDDNQVDYIIYGDLVCLILEIINSILTRRLAQNPQLIYSLLHKKDTFLRFQKYKRFSELIDNVDNVISYFHIRIAEANLRAPSTEEVTEIIQTATRTWPPGRLKDSPDLKFKYSEGSDSHEFFCPYVWSIIYRRMWTYWDEEKARIIRDYVISDDESNEVDDISSTISTV</sequence>
<feature type="region of interest" description="Disordered" evidence="5">
    <location>
        <begin position="1"/>
        <end position="58"/>
    </location>
</feature>
<gene>
    <name evidence="6" type="ORF">POCULU_LOCUS625</name>
</gene>
<dbReference type="AlphaFoldDB" id="A0A9N8VS09"/>
<proteinExistence type="inferred from homology"/>
<dbReference type="OrthoDB" id="10253409at2759"/>
<evidence type="ECO:0000256" key="2">
    <source>
        <dbReference type="ARBA" id="ARBA00015736"/>
    </source>
</evidence>
<protein>
    <recommendedName>
        <fullName evidence="2">Dymeclin</fullName>
    </recommendedName>
</protein>